<feature type="coiled-coil region" evidence="1">
    <location>
        <begin position="136"/>
        <end position="163"/>
    </location>
</feature>
<name>A0A9N9LMQ3_9HELO</name>
<evidence type="ECO:0000256" key="1">
    <source>
        <dbReference type="SAM" id="Coils"/>
    </source>
</evidence>
<feature type="compositionally biased region" description="Polar residues" evidence="2">
    <location>
        <begin position="238"/>
        <end position="247"/>
    </location>
</feature>
<gene>
    <name evidence="3" type="ORF">HYALB_00009527</name>
</gene>
<feature type="compositionally biased region" description="Low complexity" evidence="2">
    <location>
        <begin position="693"/>
        <end position="712"/>
    </location>
</feature>
<dbReference type="EMBL" id="CAJVRM010000134">
    <property type="protein sequence ID" value="CAG8975386.1"/>
    <property type="molecule type" value="Genomic_DNA"/>
</dbReference>
<sequence>MPRNTRGDRQSSTPRPARYPDITTILRSVLPVDEAPEFTVFNAEVWTRDRRGFVDLLETNLYGPFILQGVLRVDKKEERSFCKGAKNGPFEFEAEITHYAIDANPEPEIWIGTVCGWLRMFPSARYGPYFGHMEWSVRLVYQCQDLEEELKEARKVLKVDEFLLEYALSDGRGLQETQILRFFHDHARTMLAHMISDPEMRKRKLFLFLRNTFSDVYETVVSENKALEANHKARLLEQSSNSQQYSSLPVRPASPIKNQSETMPLKNIPSIPKSTRRQSRSKSATPKSETPEVVELSIPGLPSHDPTTLGFGKNGEPLIHPCQVIMDMILASDPKNDRFSVKTISSALFQHWSLWWSPLSKHMLRLWSTAILDQLPARYKGTNFHRELQEVAKTCNVARRDKELATAKKRPHAPKSRMARSVAEIHQITDDEWLAQAAEHDAIHRRKKSTLVSGESGPSNPVGPASKRERGGAISIAGYHDQERLDASTAVSTPNETKEGKELQTRAEREATHARWLESITSRSREPSPDPYSYPYQKAKYNLAHGLDAKGKKPGSADKDTPASTPAPTHKTRPQVEIFMKKTPHSQKALPTHTPISQHSGKMARMKPKTVSTKRPAEDFPLILPPGHDHKRSRIGNEDEEDEEDDEDGDEDVEMQSGASSPSPSSPSPTDNDETNDQDDDETNDQDDDEIPNSDSDSPDSPINPIKPSSINMARGPNGSMRCIIPQCHFIEYIPGKKEGQDRMREHFEVHEKEDPAVRLARNEGKLNGRAVGFLMEKLREKEIGEGRVSGEGRDRDGFPLPIVRRRIFGPF</sequence>
<feature type="compositionally biased region" description="Acidic residues" evidence="2">
    <location>
        <begin position="638"/>
        <end position="654"/>
    </location>
</feature>
<feature type="compositionally biased region" description="Basic and acidic residues" evidence="2">
    <location>
        <begin position="547"/>
        <end position="561"/>
    </location>
</feature>
<keyword evidence="1" id="KW-0175">Coiled coil</keyword>
<feature type="compositionally biased region" description="Acidic residues" evidence="2">
    <location>
        <begin position="671"/>
        <end position="692"/>
    </location>
</feature>
<feature type="compositionally biased region" description="Basic and acidic residues" evidence="2">
    <location>
        <begin position="496"/>
        <end position="516"/>
    </location>
</feature>
<proteinExistence type="predicted"/>
<comment type="caution">
    <text evidence="3">The sequence shown here is derived from an EMBL/GenBank/DDBJ whole genome shotgun (WGS) entry which is preliminary data.</text>
</comment>
<dbReference type="OrthoDB" id="3501104at2759"/>
<feature type="region of interest" description="Disordered" evidence="2">
    <location>
        <begin position="238"/>
        <end position="306"/>
    </location>
</feature>
<evidence type="ECO:0000313" key="4">
    <source>
        <dbReference type="Proteomes" id="UP000701801"/>
    </source>
</evidence>
<keyword evidence="4" id="KW-1185">Reference proteome</keyword>
<reference evidence="3" key="1">
    <citation type="submission" date="2021-07" db="EMBL/GenBank/DDBJ databases">
        <authorList>
            <person name="Durling M."/>
        </authorList>
    </citation>
    <scope>NUCLEOTIDE SEQUENCE</scope>
</reference>
<evidence type="ECO:0000256" key="2">
    <source>
        <dbReference type="SAM" id="MobiDB-lite"/>
    </source>
</evidence>
<protein>
    <submittedName>
        <fullName evidence="3">Uncharacterized protein</fullName>
    </submittedName>
</protein>
<feature type="compositionally biased region" description="Polar residues" evidence="2">
    <location>
        <begin position="450"/>
        <end position="459"/>
    </location>
</feature>
<accession>A0A9N9LMQ3</accession>
<organism evidence="3 4">
    <name type="scientific">Hymenoscyphus albidus</name>
    <dbReference type="NCBI Taxonomy" id="595503"/>
    <lineage>
        <taxon>Eukaryota</taxon>
        <taxon>Fungi</taxon>
        <taxon>Dikarya</taxon>
        <taxon>Ascomycota</taxon>
        <taxon>Pezizomycotina</taxon>
        <taxon>Leotiomycetes</taxon>
        <taxon>Helotiales</taxon>
        <taxon>Helotiaceae</taxon>
        <taxon>Hymenoscyphus</taxon>
    </lineage>
</organism>
<feature type="region of interest" description="Disordered" evidence="2">
    <location>
        <begin position="444"/>
        <end position="718"/>
    </location>
</feature>
<dbReference type="AlphaFoldDB" id="A0A9N9LMQ3"/>
<evidence type="ECO:0000313" key="3">
    <source>
        <dbReference type="EMBL" id="CAG8975386.1"/>
    </source>
</evidence>
<dbReference type="Proteomes" id="UP000701801">
    <property type="component" value="Unassembled WGS sequence"/>
</dbReference>